<dbReference type="GO" id="GO:0004039">
    <property type="term" value="F:allophanate hydrolase activity"/>
    <property type="evidence" value="ECO:0007669"/>
    <property type="project" value="UniProtKB-EC"/>
</dbReference>
<feature type="domain" description="Allophanate hydrolase C-terminal" evidence="2">
    <location>
        <begin position="462"/>
        <end position="581"/>
    </location>
</feature>
<evidence type="ECO:0000259" key="1">
    <source>
        <dbReference type="Pfam" id="PF01425"/>
    </source>
</evidence>
<accession>A0A7C8KUJ5</accession>
<dbReference type="OrthoDB" id="9811471at2"/>
<dbReference type="NCBIfam" id="TIGR02713">
    <property type="entry name" value="allophanate_hyd"/>
    <property type="match status" value="1"/>
</dbReference>
<name>A0A7C8KUJ5_9BACI</name>
<dbReference type="NCBIfam" id="NF006043">
    <property type="entry name" value="PRK08186.1"/>
    <property type="match status" value="1"/>
</dbReference>
<dbReference type="Pfam" id="PF01425">
    <property type="entry name" value="Amidase"/>
    <property type="match status" value="1"/>
</dbReference>
<dbReference type="InterPro" id="IPR036928">
    <property type="entry name" value="AS_sf"/>
</dbReference>
<organism evidence="3 4">
    <name type="scientific">Gracilibacillus oryzae</name>
    <dbReference type="NCBI Taxonomy" id="1672701"/>
    <lineage>
        <taxon>Bacteria</taxon>
        <taxon>Bacillati</taxon>
        <taxon>Bacillota</taxon>
        <taxon>Bacilli</taxon>
        <taxon>Bacillales</taxon>
        <taxon>Bacillaceae</taxon>
        <taxon>Gracilibacillus</taxon>
    </lineage>
</organism>
<feature type="domain" description="Amidase" evidence="1">
    <location>
        <begin position="29"/>
        <end position="440"/>
    </location>
</feature>
<reference evidence="3 4" key="1">
    <citation type="submission" date="2019-10" db="EMBL/GenBank/DDBJ databases">
        <title>Gracilibacillus sp. nov. isolated from rice seeds.</title>
        <authorList>
            <person name="He S."/>
        </authorList>
    </citation>
    <scope>NUCLEOTIDE SEQUENCE [LARGE SCALE GENOMIC DNA]</scope>
    <source>
        <strain evidence="3 4">TD8</strain>
    </source>
</reference>
<protein>
    <submittedName>
        <fullName evidence="3">Allophanate hydrolase</fullName>
        <ecNumber evidence="3">3.5.1.54</ecNumber>
    </submittedName>
</protein>
<dbReference type="Gene3D" id="3.90.1300.10">
    <property type="entry name" value="Amidase signature (AS) domain"/>
    <property type="match status" value="1"/>
</dbReference>
<dbReference type="PANTHER" id="PTHR11895:SF169">
    <property type="entry name" value="GLUTAMYL-TRNA(GLN) AMIDOTRANSFERASE"/>
    <property type="match status" value="1"/>
</dbReference>
<dbReference type="PANTHER" id="PTHR11895">
    <property type="entry name" value="TRANSAMIDASE"/>
    <property type="match status" value="1"/>
</dbReference>
<dbReference type="EC" id="3.5.1.54" evidence="3"/>
<dbReference type="AlphaFoldDB" id="A0A7C8KUJ5"/>
<evidence type="ECO:0000313" key="4">
    <source>
        <dbReference type="Proteomes" id="UP000480246"/>
    </source>
</evidence>
<dbReference type="InterPro" id="IPR014085">
    <property type="entry name" value="Allophanate_hydrolase"/>
</dbReference>
<dbReference type="SUPFAM" id="SSF75304">
    <property type="entry name" value="Amidase signature (AS) enzymes"/>
    <property type="match status" value="1"/>
</dbReference>
<sequence length="597" mass="64893">MSMITFPRILSVEWLREMYQTEELTPVMVIQEIIRRAEEDEDMSIWITPPSMERIQPYLDGLETINPADAPLWGIPFAIKDNIDLKGIPTTAGCAEYAYTPAEHATVVERLITAGAIPVGKTNLDQFATGLVGTRSPYGETKNALRKDLISGGSSSGSAVSVAVGQAAFALGTDTAGSGRVPASLNNLVGFKSSVGAWPKKGVVPACESIDCVTVFADSMETALEVDEAVRGVDEKDPWSKAYAKPGKELPGKIILPKEPIDFFGPFAEEYRKAWEKTLKQLEQLPIPITYVDYELFAATAQILYGGPWVAERWEALGDFITQHPGASFPVTEQILRSGSADEYDAAALFKAIHTLQQYKLEAWKLLENAVLITPTNAGTWTREQVRINPIGTNSDMGRFTNHCNLLDLCAIAIPSFEAGENLPFGITIFATADKESLVCGMADLLVNEGKQTEAASKDTTLVAVCGLHMRGFALEKQMKELGAKFIREDQTAAKYQFIKLPTNPAKPGLIKQKTGGGSINIELWEMPSVGFGTFVTSIPSPLGIGKIELQDGSEVPGFICEDYAKQGAEDITHLKSWRNLSEGEEAVEMETVLASG</sequence>
<evidence type="ECO:0000313" key="3">
    <source>
        <dbReference type="EMBL" id="KAB8133094.1"/>
    </source>
</evidence>
<evidence type="ECO:0000259" key="2">
    <source>
        <dbReference type="Pfam" id="PF21986"/>
    </source>
</evidence>
<keyword evidence="3" id="KW-0378">Hydrolase</keyword>
<comment type="caution">
    <text evidence="3">The sequence shown here is derived from an EMBL/GenBank/DDBJ whole genome shotgun (WGS) entry which is preliminary data.</text>
</comment>
<dbReference type="InterPro" id="IPR023631">
    <property type="entry name" value="Amidase_dom"/>
</dbReference>
<dbReference type="Pfam" id="PF21986">
    <property type="entry name" value="AH_C"/>
    <property type="match status" value="1"/>
</dbReference>
<dbReference type="EMBL" id="WEID01000059">
    <property type="protein sequence ID" value="KAB8133094.1"/>
    <property type="molecule type" value="Genomic_DNA"/>
</dbReference>
<dbReference type="Gene3D" id="1.20.58.1700">
    <property type="match status" value="1"/>
</dbReference>
<gene>
    <name evidence="3" type="primary">atzF</name>
    <name evidence="3" type="ORF">F9U64_12395</name>
</gene>
<dbReference type="Proteomes" id="UP000480246">
    <property type="component" value="Unassembled WGS sequence"/>
</dbReference>
<dbReference type="RefSeq" id="WP_153403819.1">
    <property type="nucleotide sequence ID" value="NZ_ML762431.1"/>
</dbReference>
<dbReference type="InterPro" id="IPR000120">
    <property type="entry name" value="Amidase"/>
</dbReference>
<keyword evidence="4" id="KW-1185">Reference proteome</keyword>
<proteinExistence type="predicted"/>
<dbReference type="Gene3D" id="3.10.490.10">
    <property type="entry name" value="Gamma-glutamyl cyclotransferase-like"/>
    <property type="match status" value="1"/>
</dbReference>
<dbReference type="InterPro" id="IPR053844">
    <property type="entry name" value="AH_C"/>
</dbReference>